<evidence type="ECO:0000256" key="1">
    <source>
        <dbReference type="SAM" id="MobiDB-lite"/>
    </source>
</evidence>
<protein>
    <submittedName>
        <fullName evidence="2">Uncharacterized protein</fullName>
    </submittedName>
</protein>
<dbReference type="AlphaFoldDB" id="V4B9J1"/>
<dbReference type="EMBL" id="KB203274">
    <property type="protein sequence ID" value="ESO85604.1"/>
    <property type="molecule type" value="Genomic_DNA"/>
</dbReference>
<sequence>MSAFRKRRCLDSADTSASSSKKGRFNRRTMPPSGSNRFVKRRSAKKYGKSSNFLQKIYDQVVHSEHKGSHEFKTDAKGLYTSNLCWSSPTFLRNETHIAVQVKQYLNLFDEVKIRHVTLIYWLRNNGTSSLTYQQPTITRTYDPDCQGRTMTVDNQNACPNTREHLIHYGQKYSMKMYPKFQPRLSNARTVGNIGGKPISPWIDSAYFTYGALPPSSMNGIIYSIQGSPNTFLEGFYSIGLSWRGCRDGQIYESASTSAGPDDFDCLQNDLTGMSEQMHDFGMV</sequence>
<reference evidence="2 3" key="1">
    <citation type="journal article" date="2013" name="Nature">
        <title>Insights into bilaterian evolution from three spiralian genomes.</title>
        <authorList>
            <person name="Simakov O."/>
            <person name="Marletaz F."/>
            <person name="Cho S.J."/>
            <person name="Edsinger-Gonzales E."/>
            <person name="Havlak P."/>
            <person name="Hellsten U."/>
            <person name="Kuo D.H."/>
            <person name="Larsson T."/>
            <person name="Lv J."/>
            <person name="Arendt D."/>
            <person name="Savage R."/>
            <person name="Osoegawa K."/>
            <person name="de Jong P."/>
            <person name="Grimwood J."/>
            <person name="Chapman J.A."/>
            <person name="Shapiro H."/>
            <person name="Aerts A."/>
            <person name="Otillar R.P."/>
            <person name="Terry A.Y."/>
            <person name="Boore J.L."/>
            <person name="Grigoriev I.V."/>
            <person name="Lindberg D.R."/>
            <person name="Seaver E.C."/>
            <person name="Weisblat D.A."/>
            <person name="Putnam N.H."/>
            <person name="Rokhsar D.S."/>
        </authorList>
    </citation>
    <scope>NUCLEOTIDE SEQUENCE [LARGE SCALE GENOMIC DNA]</scope>
</reference>
<organism evidence="2 3">
    <name type="scientific">Lottia gigantea</name>
    <name type="common">Giant owl limpet</name>
    <dbReference type="NCBI Taxonomy" id="225164"/>
    <lineage>
        <taxon>Eukaryota</taxon>
        <taxon>Metazoa</taxon>
        <taxon>Spiralia</taxon>
        <taxon>Lophotrochozoa</taxon>
        <taxon>Mollusca</taxon>
        <taxon>Gastropoda</taxon>
        <taxon>Patellogastropoda</taxon>
        <taxon>Lottioidea</taxon>
        <taxon>Lottiidae</taxon>
        <taxon>Lottia</taxon>
    </lineage>
</organism>
<dbReference type="KEGG" id="lgi:LOTGIDRAFT_155092"/>
<dbReference type="RefSeq" id="XP_009063845.1">
    <property type="nucleotide sequence ID" value="XM_009065597.1"/>
</dbReference>
<name>V4B9J1_LOTGI</name>
<feature type="region of interest" description="Disordered" evidence="1">
    <location>
        <begin position="1"/>
        <end position="43"/>
    </location>
</feature>
<evidence type="ECO:0000313" key="2">
    <source>
        <dbReference type="EMBL" id="ESO85604.1"/>
    </source>
</evidence>
<dbReference type="GeneID" id="20236578"/>
<dbReference type="Proteomes" id="UP000030746">
    <property type="component" value="Unassembled WGS sequence"/>
</dbReference>
<dbReference type="CTD" id="20236578"/>
<accession>V4B9J1</accession>
<evidence type="ECO:0000313" key="3">
    <source>
        <dbReference type="Proteomes" id="UP000030746"/>
    </source>
</evidence>
<dbReference type="HOGENOM" id="CLU_065034_0_0_1"/>
<proteinExistence type="predicted"/>
<keyword evidence="3" id="KW-1185">Reference proteome</keyword>
<gene>
    <name evidence="2" type="ORF">LOTGIDRAFT_155092</name>
</gene>